<dbReference type="Pfam" id="PF00498">
    <property type="entry name" value="FHA"/>
    <property type="match status" value="1"/>
</dbReference>
<feature type="compositionally biased region" description="Low complexity" evidence="2">
    <location>
        <begin position="321"/>
        <end position="335"/>
    </location>
</feature>
<dbReference type="CDD" id="cd00060">
    <property type="entry name" value="FHA"/>
    <property type="match status" value="1"/>
</dbReference>
<protein>
    <recommendedName>
        <fullName evidence="3">FHA domain-containing protein</fullName>
    </recommendedName>
</protein>
<evidence type="ECO:0000259" key="3">
    <source>
        <dbReference type="PROSITE" id="PS50006"/>
    </source>
</evidence>
<name>A0A3E0W7A2_9MICO</name>
<evidence type="ECO:0000313" key="4">
    <source>
        <dbReference type="EMBL" id="RFA17513.1"/>
    </source>
</evidence>
<sequence length="362" mass="38529">MGILDNFEKGLERAVNGVFAKTFRSGLQPVEISSALKRELDTKAAVVSRDRILVPNSFRVLVGSSDFQRMKSLGPTLVDELTQVVQKHAGAQGFQFAGSVSVTLVEQPRLSAGLLEIESSTVQRDVVWAPVLDVAGKRYPITRSRTVIGRGREADITVEDTGISRKHIEILWDGRRAEVRDLDSTNGSQLNGQAVTRAVVEPDSVIQIGRTRVVFRVLAQASDVQAFAEAEHPAPRRDDARAAVPPAQPAAVGASAAPAPPAAAPPAPAPLPPAPELAPAPASPRRAAAAAADEAERAESPRKAKRAPQRPRRADRDDNSDNAGARNSAADGAADIDAPFPLDEPAPEKNQPPEPGGFRWNL</sequence>
<dbReference type="InterPro" id="IPR022128">
    <property type="entry name" value="FhaA_N"/>
</dbReference>
<dbReference type="PROSITE" id="PS50006">
    <property type="entry name" value="FHA_DOMAIN"/>
    <property type="match status" value="1"/>
</dbReference>
<reference evidence="4 5" key="1">
    <citation type="submission" date="2017-04" db="EMBL/GenBank/DDBJ databases">
        <title>Comparative genome analysis of Subtercola boreus.</title>
        <authorList>
            <person name="Cho Y.-J."/>
            <person name="Cho A."/>
            <person name="Kim O.-S."/>
            <person name="Lee J.-I."/>
        </authorList>
    </citation>
    <scope>NUCLEOTIDE SEQUENCE [LARGE SCALE GENOMIC DNA]</scope>
    <source>
        <strain evidence="4 5">P27479</strain>
    </source>
</reference>
<evidence type="ECO:0000256" key="2">
    <source>
        <dbReference type="SAM" id="MobiDB-lite"/>
    </source>
</evidence>
<feature type="compositionally biased region" description="Pro residues" evidence="2">
    <location>
        <begin position="258"/>
        <end position="282"/>
    </location>
</feature>
<accession>A0A3E0W7A2</accession>
<dbReference type="InterPro" id="IPR000253">
    <property type="entry name" value="FHA_dom"/>
</dbReference>
<dbReference type="SMART" id="SM00240">
    <property type="entry name" value="FHA"/>
    <property type="match status" value="1"/>
</dbReference>
<evidence type="ECO:0000256" key="1">
    <source>
        <dbReference type="ARBA" id="ARBA00022553"/>
    </source>
</evidence>
<comment type="caution">
    <text evidence="4">The sequence shown here is derived from an EMBL/GenBank/DDBJ whole genome shotgun (WGS) entry which is preliminary data.</text>
</comment>
<feature type="compositionally biased region" description="Low complexity" evidence="2">
    <location>
        <begin position="283"/>
        <end position="292"/>
    </location>
</feature>
<dbReference type="Proteomes" id="UP000256541">
    <property type="component" value="Unassembled WGS sequence"/>
</dbReference>
<proteinExistence type="predicted"/>
<evidence type="ECO:0000313" key="5">
    <source>
        <dbReference type="Proteomes" id="UP000256541"/>
    </source>
</evidence>
<dbReference type="Pfam" id="PF12401">
    <property type="entry name" value="FhaA_N"/>
    <property type="match status" value="1"/>
</dbReference>
<dbReference type="Gene3D" id="3.30.2320.60">
    <property type="entry name" value="FhaA, phosphopeptide-binding domain (DUF3662)"/>
    <property type="match status" value="1"/>
</dbReference>
<gene>
    <name evidence="4" type="ORF">B7R22_00485</name>
</gene>
<dbReference type="OrthoDB" id="151099at2"/>
<dbReference type="EMBL" id="NBXB01000001">
    <property type="protein sequence ID" value="RFA17513.1"/>
    <property type="molecule type" value="Genomic_DNA"/>
</dbReference>
<feature type="domain" description="FHA" evidence="3">
    <location>
        <begin position="146"/>
        <end position="195"/>
    </location>
</feature>
<dbReference type="SUPFAM" id="SSF49879">
    <property type="entry name" value="SMAD/FHA domain"/>
    <property type="match status" value="1"/>
</dbReference>
<keyword evidence="1" id="KW-0597">Phosphoprotein</keyword>
<dbReference type="InterPro" id="IPR050923">
    <property type="entry name" value="Cell_Proc_Reg/RNA_Proc"/>
</dbReference>
<feature type="compositionally biased region" description="Basic and acidic residues" evidence="2">
    <location>
        <begin position="229"/>
        <end position="241"/>
    </location>
</feature>
<dbReference type="PANTHER" id="PTHR23308">
    <property type="entry name" value="NUCLEAR INHIBITOR OF PROTEIN PHOSPHATASE-1"/>
    <property type="match status" value="1"/>
</dbReference>
<organism evidence="4 5">
    <name type="scientific">Subtercola boreus</name>
    <dbReference type="NCBI Taxonomy" id="120213"/>
    <lineage>
        <taxon>Bacteria</taxon>
        <taxon>Bacillati</taxon>
        <taxon>Actinomycetota</taxon>
        <taxon>Actinomycetes</taxon>
        <taxon>Micrococcales</taxon>
        <taxon>Microbacteriaceae</taxon>
        <taxon>Subtercola</taxon>
    </lineage>
</organism>
<dbReference type="AlphaFoldDB" id="A0A3E0W7A2"/>
<dbReference type="InterPro" id="IPR042287">
    <property type="entry name" value="FhaA_N_sf"/>
</dbReference>
<dbReference type="InterPro" id="IPR008984">
    <property type="entry name" value="SMAD_FHA_dom_sf"/>
</dbReference>
<feature type="region of interest" description="Disordered" evidence="2">
    <location>
        <begin position="229"/>
        <end position="362"/>
    </location>
</feature>
<dbReference type="Gene3D" id="2.60.200.20">
    <property type="match status" value="1"/>
</dbReference>
<feature type="compositionally biased region" description="Low complexity" evidence="2">
    <location>
        <begin position="242"/>
        <end position="257"/>
    </location>
</feature>